<reference evidence="3 4" key="1">
    <citation type="submission" date="2020-03" db="EMBL/GenBank/DDBJ databases">
        <title>Draft Genome Sequence of Cudoniella acicularis.</title>
        <authorList>
            <person name="Buettner E."/>
            <person name="Kellner H."/>
        </authorList>
    </citation>
    <scope>NUCLEOTIDE SEQUENCE [LARGE SCALE GENOMIC DNA]</scope>
    <source>
        <strain evidence="3 4">DSM 108380</strain>
    </source>
</reference>
<evidence type="ECO:0000313" key="4">
    <source>
        <dbReference type="Proteomes" id="UP000566819"/>
    </source>
</evidence>
<name>A0A8H4RIZ9_9HELO</name>
<dbReference type="InterPro" id="IPR011257">
    <property type="entry name" value="DNA_glycosylase"/>
</dbReference>
<comment type="caution">
    <text evidence="3">The sequence shown here is derived from an EMBL/GenBank/DDBJ whole genome shotgun (WGS) entry which is preliminary data.</text>
</comment>
<dbReference type="InterPro" id="IPR023170">
    <property type="entry name" value="HhH_base_excis_C"/>
</dbReference>
<feature type="compositionally biased region" description="Polar residues" evidence="1">
    <location>
        <begin position="168"/>
        <end position="190"/>
    </location>
</feature>
<dbReference type="PANTHER" id="PTHR47203">
    <property type="match status" value="1"/>
</dbReference>
<gene>
    <name evidence="3" type="ORF">G7Y89_g7202</name>
</gene>
<feature type="compositionally biased region" description="Polar residues" evidence="1">
    <location>
        <begin position="119"/>
        <end position="138"/>
    </location>
</feature>
<dbReference type="GO" id="GO:0006285">
    <property type="term" value="P:base-excision repair, AP site formation"/>
    <property type="evidence" value="ECO:0007669"/>
    <property type="project" value="UniProtKB-ARBA"/>
</dbReference>
<evidence type="ECO:0000256" key="1">
    <source>
        <dbReference type="SAM" id="MobiDB-lite"/>
    </source>
</evidence>
<dbReference type="CDD" id="cd00056">
    <property type="entry name" value="ENDO3c"/>
    <property type="match status" value="1"/>
</dbReference>
<feature type="region of interest" description="Disordered" evidence="1">
    <location>
        <begin position="75"/>
        <end position="96"/>
    </location>
</feature>
<feature type="region of interest" description="Disordered" evidence="1">
    <location>
        <begin position="108"/>
        <end position="152"/>
    </location>
</feature>
<proteinExistence type="predicted"/>
<accession>A0A8H4RIZ9</accession>
<evidence type="ECO:0000313" key="3">
    <source>
        <dbReference type="EMBL" id="KAF4630932.1"/>
    </source>
</evidence>
<dbReference type="InterPro" id="IPR003265">
    <property type="entry name" value="HhH-GPD_domain"/>
</dbReference>
<sequence length="551" mass="60902">MRRSIRLQNLHKTTLHSPIPPTSSDRSDTLASTKELGQWDVLPHGLGAKGDLLDGGLIDQQIGINSSSKIVKKSKTTTAKVSSRRGQPNGVGFGGQVTSKRLFTQITKSGIAPKDSVDPKSSYTPEGQQISKSQQFPENSLAPKISSTQETSSNINTLFKQEPLLTPEPSSIAETGQASAPNSESNTQPLSKKKVDSLTDLLDRVDNIVRSDAKKKKKHPYQINYKESPFPDHTSPTPEQCEEVYQLLSQKHGAIEQPTQIPAPSLEVTGCGEVPDLLDAILRTLLSAATSSTNSNKALLGLKNTFGLRTSREGIESINWEAVHKADEETVIKSIWSGGLAVLKGRNIKSILDIVFAQNCERRDALLKEKSDGTVANIPGVEHLTREQKDDEVSRIKENPYSLDWIFELRDASEAMDELVKLPGIGVKTASCVILFCMKRPSFAVDTHVWRHCKWLGWVPPKANRNQTFNHCDLSIPDHLKYPLHQLFLKHGKECGRCRANTHAGTEEWEKADCPIEHLVNRTEAKKQLGYKAAPKRKFSEVSDESESGEN</sequence>
<dbReference type="AlphaFoldDB" id="A0A8H4RIZ9"/>
<dbReference type="Proteomes" id="UP000566819">
    <property type="component" value="Unassembled WGS sequence"/>
</dbReference>
<dbReference type="SMART" id="SM00478">
    <property type="entry name" value="ENDO3c"/>
    <property type="match status" value="1"/>
</dbReference>
<feature type="region of interest" description="Disordered" evidence="1">
    <location>
        <begin position="211"/>
        <end position="238"/>
    </location>
</feature>
<dbReference type="Gene3D" id="1.10.340.30">
    <property type="entry name" value="Hypothetical protein, domain 2"/>
    <property type="match status" value="1"/>
</dbReference>
<feature type="domain" description="HhH-GPD" evidence="2">
    <location>
        <begin position="286"/>
        <end position="494"/>
    </location>
</feature>
<dbReference type="GO" id="GO:0000702">
    <property type="term" value="F:oxidized base lesion DNA N-glycosylase activity"/>
    <property type="evidence" value="ECO:0007669"/>
    <property type="project" value="UniProtKB-ARBA"/>
</dbReference>
<evidence type="ECO:0000259" key="2">
    <source>
        <dbReference type="SMART" id="SM00478"/>
    </source>
</evidence>
<dbReference type="Gene3D" id="1.10.1670.10">
    <property type="entry name" value="Helix-hairpin-Helix base-excision DNA repair enzymes (C-terminal)"/>
    <property type="match status" value="1"/>
</dbReference>
<feature type="region of interest" description="Disordered" evidence="1">
    <location>
        <begin position="168"/>
        <end position="195"/>
    </location>
</feature>
<dbReference type="EMBL" id="JAAMPI010000495">
    <property type="protein sequence ID" value="KAF4630932.1"/>
    <property type="molecule type" value="Genomic_DNA"/>
</dbReference>
<keyword evidence="4" id="KW-1185">Reference proteome</keyword>
<dbReference type="PANTHER" id="PTHR47203:SF1">
    <property type="entry name" value="HYPOTHETICAL BASE EXCISION DNA REPAIR PROTEIN (EUROFUNG)"/>
    <property type="match status" value="1"/>
</dbReference>
<dbReference type="OrthoDB" id="5607at2759"/>
<dbReference type="Pfam" id="PF00730">
    <property type="entry name" value="HhH-GPD"/>
    <property type="match status" value="1"/>
</dbReference>
<dbReference type="SUPFAM" id="SSF48150">
    <property type="entry name" value="DNA-glycosylase"/>
    <property type="match status" value="1"/>
</dbReference>
<organism evidence="3 4">
    <name type="scientific">Cudoniella acicularis</name>
    <dbReference type="NCBI Taxonomy" id="354080"/>
    <lineage>
        <taxon>Eukaryota</taxon>
        <taxon>Fungi</taxon>
        <taxon>Dikarya</taxon>
        <taxon>Ascomycota</taxon>
        <taxon>Pezizomycotina</taxon>
        <taxon>Leotiomycetes</taxon>
        <taxon>Helotiales</taxon>
        <taxon>Tricladiaceae</taxon>
        <taxon>Cudoniella</taxon>
    </lineage>
</organism>
<protein>
    <recommendedName>
        <fullName evidence="2">HhH-GPD domain-containing protein</fullName>
    </recommendedName>
</protein>